<feature type="transmembrane region" description="Helical" evidence="12">
    <location>
        <begin position="413"/>
        <end position="434"/>
    </location>
</feature>
<dbReference type="Proteomes" id="UP000018291">
    <property type="component" value="Unassembled WGS sequence"/>
</dbReference>
<feature type="transmembrane region" description="Helical" evidence="12">
    <location>
        <begin position="355"/>
        <end position="375"/>
    </location>
</feature>
<feature type="transmembrane region" description="Helical" evidence="12">
    <location>
        <begin position="440"/>
        <end position="459"/>
    </location>
</feature>
<comment type="function">
    <text evidence="12">Transport of potassium into the cell. Likely operates as a K(+):H(+) symporter.</text>
</comment>
<feature type="transmembrane region" description="Helical" evidence="12">
    <location>
        <begin position="264"/>
        <end position="287"/>
    </location>
</feature>
<dbReference type="HOGENOM" id="CLU_008142_4_2_11"/>
<feature type="transmembrane region" description="Helical" evidence="12">
    <location>
        <begin position="157"/>
        <end position="175"/>
    </location>
</feature>
<evidence type="ECO:0000259" key="14">
    <source>
        <dbReference type="Pfam" id="PF22776"/>
    </source>
</evidence>
<dbReference type="PANTHER" id="PTHR30540:SF79">
    <property type="entry name" value="LOW AFFINITY POTASSIUM TRANSPORT SYSTEM PROTEIN KUP"/>
    <property type="match status" value="1"/>
</dbReference>
<dbReference type="GO" id="GO:0015079">
    <property type="term" value="F:potassium ion transmembrane transporter activity"/>
    <property type="evidence" value="ECO:0007669"/>
    <property type="project" value="UniProtKB-UniRule"/>
</dbReference>
<keyword evidence="11 12" id="KW-0472">Membrane</keyword>
<feature type="transmembrane region" description="Helical" evidence="12">
    <location>
        <begin position="187"/>
        <end position="212"/>
    </location>
</feature>
<proteinExistence type="inferred from homology"/>
<feature type="transmembrane region" description="Helical" evidence="12">
    <location>
        <begin position="232"/>
        <end position="252"/>
    </location>
</feature>
<evidence type="ECO:0000256" key="4">
    <source>
        <dbReference type="ARBA" id="ARBA00022475"/>
    </source>
</evidence>
<keyword evidence="8 12" id="KW-0630">Potassium</keyword>
<dbReference type="GO" id="GO:0015293">
    <property type="term" value="F:symporter activity"/>
    <property type="evidence" value="ECO:0007669"/>
    <property type="project" value="UniProtKB-UniRule"/>
</dbReference>
<keyword evidence="4 12" id="KW-1003">Cell membrane</keyword>
<dbReference type="HAMAP" id="MF_01522">
    <property type="entry name" value="Kup"/>
    <property type="match status" value="1"/>
</dbReference>
<dbReference type="Pfam" id="PF22776">
    <property type="entry name" value="K_trans_C"/>
    <property type="match status" value="1"/>
</dbReference>
<evidence type="ECO:0000313" key="15">
    <source>
        <dbReference type="EMBL" id="CCM64561.1"/>
    </source>
</evidence>
<dbReference type="AlphaFoldDB" id="R4Z5G0"/>
<feature type="transmembrane region" description="Helical" evidence="12">
    <location>
        <begin position="307"/>
        <end position="334"/>
    </location>
</feature>
<organism evidence="15 16">
    <name type="scientific">Candidatus Neomicrothrix parvicella RN1</name>
    <dbReference type="NCBI Taxonomy" id="1229780"/>
    <lineage>
        <taxon>Bacteria</taxon>
        <taxon>Bacillati</taxon>
        <taxon>Actinomycetota</taxon>
        <taxon>Acidimicrobiia</taxon>
        <taxon>Acidimicrobiales</taxon>
        <taxon>Microthrixaceae</taxon>
        <taxon>Candidatus Neomicrothrix</taxon>
    </lineage>
</organism>
<dbReference type="GO" id="GO:0005886">
    <property type="term" value="C:plasma membrane"/>
    <property type="evidence" value="ECO:0007669"/>
    <property type="project" value="UniProtKB-SubCell"/>
</dbReference>
<keyword evidence="6 12" id="KW-0812">Transmembrane</keyword>
<evidence type="ECO:0000313" key="16">
    <source>
        <dbReference type="Proteomes" id="UP000018291"/>
    </source>
</evidence>
<feature type="transmembrane region" description="Helical" evidence="12">
    <location>
        <begin position="64"/>
        <end position="84"/>
    </location>
</feature>
<accession>R4Z5G0</accession>
<protein>
    <recommendedName>
        <fullName evidence="12">Probable potassium transport system protein Kup</fullName>
    </recommendedName>
</protein>
<feature type="transmembrane region" description="Helical" evidence="12">
    <location>
        <begin position="381"/>
        <end position="401"/>
    </location>
</feature>
<evidence type="ECO:0000256" key="6">
    <source>
        <dbReference type="ARBA" id="ARBA00022692"/>
    </source>
</evidence>
<feature type="domain" description="K+ potassium transporter integral membrane" evidence="13">
    <location>
        <begin position="26"/>
        <end position="481"/>
    </location>
</feature>
<evidence type="ECO:0000256" key="8">
    <source>
        <dbReference type="ARBA" id="ARBA00022958"/>
    </source>
</evidence>
<evidence type="ECO:0000256" key="2">
    <source>
        <dbReference type="ARBA" id="ARBA00007019"/>
    </source>
</evidence>
<evidence type="ECO:0000256" key="11">
    <source>
        <dbReference type="ARBA" id="ARBA00023136"/>
    </source>
</evidence>
<comment type="catalytic activity">
    <reaction evidence="12">
        <text>K(+)(in) + H(+)(in) = K(+)(out) + H(+)(out)</text>
        <dbReference type="Rhea" id="RHEA:28490"/>
        <dbReference type="ChEBI" id="CHEBI:15378"/>
        <dbReference type="ChEBI" id="CHEBI:29103"/>
    </reaction>
</comment>
<feature type="domain" description="K+ potassium transporter C-terminal" evidence="14">
    <location>
        <begin position="492"/>
        <end position="640"/>
    </location>
</feature>
<evidence type="ECO:0000256" key="12">
    <source>
        <dbReference type="HAMAP-Rule" id="MF_01522"/>
    </source>
</evidence>
<comment type="similarity">
    <text evidence="2 12">Belongs to the HAK/KUP transporter (TC 2.A.72) family.</text>
</comment>
<comment type="subcellular location">
    <subcellularLocation>
        <location evidence="12">Cell membrane</location>
        <topology evidence="12">Multi-pass membrane protein</topology>
    </subcellularLocation>
    <subcellularLocation>
        <location evidence="1">Membrane</location>
        <topology evidence="1">Multi-pass membrane protein</topology>
    </subcellularLocation>
</comment>
<dbReference type="STRING" id="1229780.BN381_410030"/>
<evidence type="ECO:0000256" key="10">
    <source>
        <dbReference type="ARBA" id="ARBA00023065"/>
    </source>
</evidence>
<dbReference type="RefSeq" id="WP_012228750.1">
    <property type="nucleotide sequence ID" value="NZ_HG422565.1"/>
</dbReference>
<reference evidence="15 16" key="1">
    <citation type="journal article" date="2013" name="ISME J.">
        <title>Metabolic model for the filamentous 'Candidatus Microthrix parvicella' based on genomic and metagenomic analyses.</title>
        <authorList>
            <person name="Jon McIlroy S."/>
            <person name="Kristiansen R."/>
            <person name="Albertsen M."/>
            <person name="Michael Karst S."/>
            <person name="Rossetti S."/>
            <person name="Lund Nielsen J."/>
            <person name="Tandoi V."/>
            <person name="James Seviour R."/>
            <person name="Nielsen P.H."/>
        </authorList>
    </citation>
    <scope>NUCLEOTIDE SEQUENCE [LARGE SCALE GENOMIC DNA]</scope>
    <source>
        <strain evidence="15 16">RN1</strain>
    </source>
</reference>
<dbReference type="InterPro" id="IPR053951">
    <property type="entry name" value="K_trans_N"/>
</dbReference>
<keyword evidence="7 12" id="KW-0769">Symport</keyword>
<dbReference type="InterPro" id="IPR003855">
    <property type="entry name" value="K+_transporter"/>
</dbReference>
<feature type="transmembrane region" description="Helical" evidence="12">
    <location>
        <begin position="117"/>
        <end position="137"/>
    </location>
</feature>
<evidence type="ECO:0000256" key="1">
    <source>
        <dbReference type="ARBA" id="ARBA00004141"/>
    </source>
</evidence>
<evidence type="ECO:0000256" key="3">
    <source>
        <dbReference type="ARBA" id="ARBA00022448"/>
    </source>
</evidence>
<dbReference type="InterPro" id="IPR023051">
    <property type="entry name" value="Kup"/>
</dbReference>
<evidence type="ECO:0000259" key="13">
    <source>
        <dbReference type="Pfam" id="PF02705"/>
    </source>
</evidence>
<keyword evidence="9 12" id="KW-1133">Transmembrane helix</keyword>
<dbReference type="Pfam" id="PF02705">
    <property type="entry name" value="K_trans"/>
    <property type="match status" value="1"/>
</dbReference>
<keyword evidence="16" id="KW-1185">Reference proteome</keyword>
<name>R4Z5G0_9ACTN</name>
<keyword evidence="3 12" id="KW-0813">Transport</keyword>
<evidence type="ECO:0000256" key="7">
    <source>
        <dbReference type="ARBA" id="ARBA00022847"/>
    </source>
</evidence>
<dbReference type="PANTHER" id="PTHR30540">
    <property type="entry name" value="OSMOTIC STRESS POTASSIUM TRANSPORTER"/>
    <property type="match status" value="1"/>
</dbReference>
<gene>
    <name evidence="15" type="primary">trkD</name>
    <name evidence="12" type="synonym">kup</name>
    <name evidence="15" type="ORF">BN381_410030</name>
</gene>
<evidence type="ECO:0000256" key="5">
    <source>
        <dbReference type="ARBA" id="ARBA00022538"/>
    </source>
</evidence>
<evidence type="ECO:0000256" key="9">
    <source>
        <dbReference type="ARBA" id="ARBA00022989"/>
    </source>
</evidence>
<sequence>MPTASENHFVSDTAVRPSHPAGRVATLGALGVVFGDIGTSPLYSLRETFEGAGHAPPPINEANIIGVLSLVLWAVLLVVSLKYLTFVLKADNHGEGGILALTALIRPKNPRDASRQAVVLLILGLFGAALLYGDGIITPAISVLSAVEGTSVVTASMKPLVVPISIAILIGLFSVQRRGTAAVGRVFGPVMFVWFLVLGVLGITHIADQLAVLRAINPWYGVEFLINNGSRGFIALGSVVLVVTGVEALYADMGHFGVSPIRRAWYKIVLPGLVLNYFGQGAMLLAHPENIDNPFYRMAPRWALWPLVILATMATVIASQALISGAFSLTRQAVQLGYLPRVRITHTSDEAEGQIYIGVVNWLLLAACVALVLIFRNSGNLAAAYGIAVTSTMFITTVLFYRVARDRFGWSKWPTIGLTTVFLVVDLALLGANLPKIPEGGWIPIGIGLVLLLVLTTWFTGRALTAARLADRARPLSEFAEQLAEDPPLRGPGVGIYLGSNPDVVPQALSSQLRHARVLPENVCVLAVLIQSRPYVPEDERLTAVKRSSGVWQLKIHLGYSDDVDVPKELSRLGTELTGLDFSAASYVLGRETLRVTDRPGMAQWREHLFVFMLRNATTADAYFKLPPEQTIELGVQVEI</sequence>
<dbReference type="EMBL" id="CANL01000036">
    <property type="protein sequence ID" value="CCM64561.1"/>
    <property type="molecule type" value="Genomic_DNA"/>
</dbReference>
<comment type="caution">
    <text evidence="15">The sequence shown here is derived from an EMBL/GenBank/DDBJ whole genome shotgun (WGS) entry which is preliminary data.</text>
</comment>
<dbReference type="InterPro" id="IPR053952">
    <property type="entry name" value="K_trans_C"/>
</dbReference>
<keyword evidence="10 12" id="KW-0406">Ion transport</keyword>
<keyword evidence="5 12" id="KW-0633">Potassium transport</keyword>
<dbReference type="eggNOG" id="COG3158">
    <property type="taxonomic scope" value="Bacteria"/>
</dbReference>